<keyword evidence="1" id="KW-0472">Membrane</keyword>
<feature type="transmembrane region" description="Helical" evidence="1">
    <location>
        <begin position="6"/>
        <end position="31"/>
    </location>
</feature>
<dbReference type="EMBL" id="BK032759">
    <property type="protein sequence ID" value="DAF58751.1"/>
    <property type="molecule type" value="Genomic_DNA"/>
</dbReference>
<proteinExistence type="predicted"/>
<keyword evidence="1" id="KW-1133">Transmembrane helix</keyword>
<protein>
    <submittedName>
        <fullName evidence="2">Uncharacterized protein</fullName>
    </submittedName>
</protein>
<reference evidence="2" key="1">
    <citation type="journal article" date="2021" name="Proc. Natl. Acad. Sci. U.S.A.">
        <title>A Catalog of Tens of Thousands of Viruses from Human Metagenomes Reveals Hidden Associations with Chronic Diseases.</title>
        <authorList>
            <person name="Tisza M.J."/>
            <person name="Buck C.B."/>
        </authorList>
    </citation>
    <scope>NUCLEOTIDE SEQUENCE</scope>
    <source>
        <strain evidence="2">CtxMM9</strain>
    </source>
</reference>
<evidence type="ECO:0000256" key="1">
    <source>
        <dbReference type="SAM" id="Phobius"/>
    </source>
</evidence>
<keyword evidence="1" id="KW-0812">Transmembrane</keyword>
<sequence>MILNELTIFICFKILSSKITLLLYIELLLFIKSR</sequence>
<name>A0A8S5T6Z3_9CAUD</name>
<evidence type="ECO:0000313" key="2">
    <source>
        <dbReference type="EMBL" id="DAF58751.1"/>
    </source>
</evidence>
<organism evidence="2">
    <name type="scientific">Siphoviridae sp. ctxMM9</name>
    <dbReference type="NCBI Taxonomy" id="2827973"/>
    <lineage>
        <taxon>Viruses</taxon>
        <taxon>Duplodnaviria</taxon>
        <taxon>Heunggongvirae</taxon>
        <taxon>Uroviricota</taxon>
        <taxon>Caudoviricetes</taxon>
    </lineage>
</organism>
<accession>A0A8S5T6Z3</accession>